<dbReference type="EMBL" id="JANBPT010000420">
    <property type="protein sequence ID" value="KAJ1921436.1"/>
    <property type="molecule type" value="Genomic_DNA"/>
</dbReference>
<organism evidence="1 2">
    <name type="scientific">Tieghemiomyces parasiticus</name>
    <dbReference type="NCBI Taxonomy" id="78921"/>
    <lineage>
        <taxon>Eukaryota</taxon>
        <taxon>Fungi</taxon>
        <taxon>Fungi incertae sedis</taxon>
        <taxon>Zoopagomycota</taxon>
        <taxon>Kickxellomycotina</taxon>
        <taxon>Dimargaritomycetes</taxon>
        <taxon>Dimargaritales</taxon>
        <taxon>Dimargaritaceae</taxon>
        <taxon>Tieghemiomyces</taxon>
    </lineage>
</organism>
<feature type="non-terminal residue" evidence="1">
    <location>
        <position position="203"/>
    </location>
</feature>
<gene>
    <name evidence="1" type="ORF">IWQ60_006780</name>
</gene>
<evidence type="ECO:0000313" key="1">
    <source>
        <dbReference type="EMBL" id="KAJ1921436.1"/>
    </source>
</evidence>
<keyword evidence="2" id="KW-1185">Reference proteome</keyword>
<protein>
    <submittedName>
        <fullName evidence="1">Uncharacterized protein</fullName>
    </submittedName>
</protein>
<name>A0A9W8DX30_9FUNG</name>
<comment type="caution">
    <text evidence="1">The sequence shown here is derived from an EMBL/GenBank/DDBJ whole genome shotgun (WGS) entry which is preliminary data.</text>
</comment>
<reference evidence="1" key="1">
    <citation type="submission" date="2022-07" db="EMBL/GenBank/DDBJ databases">
        <title>Phylogenomic reconstructions and comparative analyses of Kickxellomycotina fungi.</title>
        <authorList>
            <person name="Reynolds N.K."/>
            <person name="Stajich J.E."/>
            <person name="Barry K."/>
            <person name="Grigoriev I.V."/>
            <person name="Crous P."/>
            <person name="Smith M.E."/>
        </authorList>
    </citation>
    <scope>NUCLEOTIDE SEQUENCE</scope>
    <source>
        <strain evidence="1">RSA 861</strain>
    </source>
</reference>
<evidence type="ECO:0000313" key="2">
    <source>
        <dbReference type="Proteomes" id="UP001150569"/>
    </source>
</evidence>
<dbReference type="Proteomes" id="UP001150569">
    <property type="component" value="Unassembled WGS sequence"/>
</dbReference>
<proteinExistence type="predicted"/>
<dbReference type="AlphaFoldDB" id="A0A9W8DX30"/>
<accession>A0A9W8DX30</accession>
<sequence>KFIGTAKEANQTTGEVSQVDKGLYLKAMEFVRDGKVLIQKAEQVDKDCEEVAEAFVETLLHNGLFEQPRGYKATQLANMCSRLDEPRSRPYPLQPETDVGGIRFVQPGTVDDYKTIVDIIGVFWGAFLHLLLKILSDFRPELHRIQQAAHITKLRDNADPKLRTCLATNGYFDDSLANPFDWSVAVVFAALDKFVHLKLYYGL</sequence>